<dbReference type="GO" id="GO:0043139">
    <property type="term" value="F:5'-3' DNA helicase activity"/>
    <property type="evidence" value="ECO:0007669"/>
    <property type="project" value="UniProtKB-EC"/>
</dbReference>
<evidence type="ECO:0000313" key="3">
    <source>
        <dbReference type="EMBL" id="KAJ8414619.1"/>
    </source>
</evidence>
<dbReference type="SUPFAM" id="SSF56219">
    <property type="entry name" value="DNase I-like"/>
    <property type="match status" value="1"/>
</dbReference>
<dbReference type="Pfam" id="PF03372">
    <property type="entry name" value="Exo_endo_phos"/>
    <property type="match status" value="1"/>
</dbReference>
<keyword evidence="1" id="KW-0234">DNA repair</keyword>
<dbReference type="PANTHER" id="PTHR47642">
    <property type="entry name" value="ATP-DEPENDENT DNA HELICASE"/>
    <property type="match status" value="1"/>
</dbReference>
<dbReference type="CDD" id="cd18809">
    <property type="entry name" value="SF1_C_RecD"/>
    <property type="match status" value="1"/>
</dbReference>
<keyword evidence="1" id="KW-0067">ATP-binding</keyword>
<sequence>MDANASFEDLSDLLEKCKMTHDEYQESVKALTSGMVVMMKREPKDCWVNGYNPDLLRAWNANMDIQFILDEFSCIMYMMSYVAKPEHEMTEFLNSGIRDVKKSNVNKQDEMKQIMQAYAKHREVSAQESVARVEVDRLECVAQRQAIHPDEHEEQDQIPDYEVHALYSGAIDAPKLSPDFVRSMYRSLNETQASVFYTVREWCLKRVWGHNPEPLFYFISGGAGCGKSHVIKCVYQEATKILRQLPRFRDEADMSQPAVLLTAFTGTAAFNISGKTLHSVLKLPRNLRPHYQGLGNALDEVRAALSNAEILIIDEISIVSKELFAYVHWRFQQIKGNRKPFGGMSVLAVGDFYQLPPVGKAKQLCICEGDVLDLWKDFQMVNLTEIMRQKDDRAFAQLLNRIRTKKKTDPLSVDDAALLTQAVAEIKDCPPDVLHIFAMNKEVDAHNAATVTALRLQVVNIPAEDYRKDPRTGGMVILTDLKGNSRDLPDNIQAAQGAGVMVTRNLDTEDGIVNGTFGTIANIVPIAGCGLTTVKLIGLQLDNPMAGQKFRRKIAGATDDLVYIERFEEQMSKRVVRRQFPMKLAFGCTAHKVQGMTMKSAVVCLKRVFESGMAYVALSRTTSLEGLRIIDFEEKKIYADPNVTTAMENMSHASFRSTRPLLHFVKSAEHAAPTLTVVHHNAEGLPPHMEDLKSHHELGLANVLCVTETHLSGSFVSPKFQLEGYDMFAHNRHVSYTNRVDMATKDGGGVAVYCRSSLQAEARRYFHDVTDLEFSVVKVESPVRALIAAVYRPPNLGLDTFLPNMQSLLDSLETMDCQPVVVCGDFNEDLLSKGKKAIRELFHSRGYSQLVSAATTEKQTLIDYIYISRPELCLQSGVLQTYHSYHVPVYCILTLSAVGASASFVIE</sequence>
<keyword evidence="1" id="KW-0233">DNA recombination</keyword>
<keyword evidence="1" id="KW-0227">DNA damage</keyword>
<dbReference type="EMBL" id="JAINUG010000012">
    <property type="protein sequence ID" value="KAJ8414619.1"/>
    <property type="molecule type" value="Genomic_DNA"/>
</dbReference>
<comment type="cofactor">
    <cofactor evidence="1">
        <name>Mg(2+)</name>
        <dbReference type="ChEBI" id="CHEBI:18420"/>
    </cofactor>
</comment>
<protein>
    <recommendedName>
        <fullName evidence="1">ATP-dependent DNA helicase</fullName>
        <ecNumber evidence="1">5.6.2.3</ecNumber>
    </recommendedName>
</protein>
<gene>
    <name evidence="3" type="ORF">AAFF_G00038210</name>
</gene>
<reference evidence="3" key="1">
    <citation type="journal article" date="2023" name="Science">
        <title>Genome structures resolve the early diversification of teleost fishes.</title>
        <authorList>
            <person name="Parey E."/>
            <person name="Louis A."/>
            <person name="Montfort J."/>
            <person name="Bouchez O."/>
            <person name="Roques C."/>
            <person name="Iampietro C."/>
            <person name="Lluch J."/>
            <person name="Castinel A."/>
            <person name="Donnadieu C."/>
            <person name="Desvignes T."/>
            <person name="Floi Bucao C."/>
            <person name="Jouanno E."/>
            <person name="Wen M."/>
            <person name="Mejri S."/>
            <person name="Dirks R."/>
            <person name="Jansen H."/>
            <person name="Henkel C."/>
            <person name="Chen W.J."/>
            <person name="Zahm M."/>
            <person name="Cabau C."/>
            <person name="Klopp C."/>
            <person name="Thompson A.W."/>
            <person name="Robinson-Rechavi M."/>
            <person name="Braasch I."/>
            <person name="Lecointre G."/>
            <person name="Bobe J."/>
            <person name="Postlethwait J.H."/>
            <person name="Berthelot C."/>
            <person name="Roest Crollius H."/>
            <person name="Guiguen Y."/>
        </authorList>
    </citation>
    <scope>NUCLEOTIDE SEQUENCE</scope>
    <source>
        <strain evidence="3">NC1722</strain>
    </source>
</reference>
<keyword evidence="4" id="KW-1185">Reference proteome</keyword>
<dbReference type="GO" id="GO:0005524">
    <property type="term" value="F:ATP binding"/>
    <property type="evidence" value="ECO:0007669"/>
    <property type="project" value="UniProtKB-KW"/>
</dbReference>
<comment type="similarity">
    <text evidence="1">Belongs to the helicase family.</text>
</comment>
<dbReference type="GO" id="GO:0016787">
    <property type="term" value="F:hydrolase activity"/>
    <property type="evidence" value="ECO:0007669"/>
    <property type="project" value="UniProtKB-KW"/>
</dbReference>
<dbReference type="PANTHER" id="PTHR47642:SF5">
    <property type="entry name" value="ATP-DEPENDENT DNA HELICASE"/>
    <property type="match status" value="1"/>
</dbReference>
<dbReference type="GO" id="GO:0000723">
    <property type="term" value="P:telomere maintenance"/>
    <property type="evidence" value="ECO:0007669"/>
    <property type="project" value="InterPro"/>
</dbReference>
<dbReference type="Gene3D" id="3.40.50.300">
    <property type="entry name" value="P-loop containing nucleotide triphosphate hydrolases"/>
    <property type="match status" value="1"/>
</dbReference>
<accession>A0AAD7T539</accession>
<name>A0AAD7T539_9TELE</name>
<evidence type="ECO:0000256" key="1">
    <source>
        <dbReference type="RuleBase" id="RU363044"/>
    </source>
</evidence>
<dbReference type="SUPFAM" id="SSF52540">
    <property type="entry name" value="P-loop containing nucleoside triphosphate hydrolases"/>
    <property type="match status" value="2"/>
</dbReference>
<dbReference type="InterPro" id="IPR003593">
    <property type="entry name" value="AAA+_ATPase"/>
</dbReference>
<dbReference type="Proteomes" id="UP001221898">
    <property type="component" value="Unassembled WGS sequence"/>
</dbReference>
<dbReference type="InterPro" id="IPR010285">
    <property type="entry name" value="DNA_helicase_pif1-like_DEAD"/>
</dbReference>
<feature type="domain" description="AAA+ ATPase" evidence="2">
    <location>
        <begin position="213"/>
        <end position="462"/>
    </location>
</feature>
<dbReference type="InterPro" id="IPR036691">
    <property type="entry name" value="Endo/exonu/phosph_ase_sf"/>
</dbReference>
<dbReference type="AlphaFoldDB" id="A0AAD7T539"/>
<comment type="catalytic activity">
    <reaction evidence="1">
        <text>ATP + H2O = ADP + phosphate + H(+)</text>
        <dbReference type="Rhea" id="RHEA:13065"/>
        <dbReference type="ChEBI" id="CHEBI:15377"/>
        <dbReference type="ChEBI" id="CHEBI:15378"/>
        <dbReference type="ChEBI" id="CHEBI:30616"/>
        <dbReference type="ChEBI" id="CHEBI:43474"/>
        <dbReference type="ChEBI" id="CHEBI:456216"/>
        <dbReference type="EC" id="5.6.2.3"/>
    </reaction>
</comment>
<dbReference type="InterPro" id="IPR027417">
    <property type="entry name" value="P-loop_NTPase"/>
</dbReference>
<evidence type="ECO:0000313" key="4">
    <source>
        <dbReference type="Proteomes" id="UP001221898"/>
    </source>
</evidence>
<proteinExistence type="inferred from homology"/>
<dbReference type="SMART" id="SM00382">
    <property type="entry name" value="AAA"/>
    <property type="match status" value="1"/>
</dbReference>
<keyword evidence="1" id="KW-0547">Nucleotide-binding</keyword>
<dbReference type="Gene3D" id="3.60.10.10">
    <property type="entry name" value="Endonuclease/exonuclease/phosphatase"/>
    <property type="match status" value="1"/>
</dbReference>
<keyword evidence="1" id="KW-0347">Helicase</keyword>
<dbReference type="InterPro" id="IPR005135">
    <property type="entry name" value="Endo/exonuclease/phosphatase"/>
</dbReference>
<dbReference type="Pfam" id="PF05970">
    <property type="entry name" value="PIF1"/>
    <property type="match status" value="1"/>
</dbReference>
<dbReference type="EC" id="5.6.2.3" evidence="1"/>
<dbReference type="GO" id="GO:0006310">
    <property type="term" value="P:DNA recombination"/>
    <property type="evidence" value="ECO:0007669"/>
    <property type="project" value="UniProtKB-KW"/>
</dbReference>
<comment type="caution">
    <text evidence="3">The sequence shown here is derived from an EMBL/GenBank/DDBJ whole genome shotgun (WGS) entry which is preliminary data.</text>
</comment>
<organism evidence="3 4">
    <name type="scientific">Aldrovandia affinis</name>
    <dbReference type="NCBI Taxonomy" id="143900"/>
    <lineage>
        <taxon>Eukaryota</taxon>
        <taxon>Metazoa</taxon>
        <taxon>Chordata</taxon>
        <taxon>Craniata</taxon>
        <taxon>Vertebrata</taxon>
        <taxon>Euteleostomi</taxon>
        <taxon>Actinopterygii</taxon>
        <taxon>Neopterygii</taxon>
        <taxon>Teleostei</taxon>
        <taxon>Notacanthiformes</taxon>
        <taxon>Halosauridae</taxon>
        <taxon>Aldrovandia</taxon>
    </lineage>
</organism>
<dbReference type="GO" id="GO:0006281">
    <property type="term" value="P:DNA repair"/>
    <property type="evidence" value="ECO:0007669"/>
    <property type="project" value="UniProtKB-KW"/>
</dbReference>
<dbReference type="InterPro" id="IPR051055">
    <property type="entry name" value="PIF1_helicase"/>
</dbReference>
<evidence type="ECO:0000259" key="2">
    <source>
        <dbReference type="SMART" id="SM00382"/>
    </source>
</evidence>
<keyword evidence="1" id="KW-0378">Hydrolase</keyword>